<dbReference type="OrthoDB" id="9795403at2"/>
<accession>A0A317T3R4</accession>
<keyword evidence="3 9" id="KW-0813">Transport</keyword>
<evidence type="ECO:0000256" key="7">
    <source>
        <dbReference type="ARBA" id="ARBA00023136"/>
    </source>
</evidence>
<feature type="transmembrane region" description="Helical" evidence="9">
    <location>
        <begin position="202"/>
        <end position="220"/>
    </location>
</feature>
<proteinExistence type="inferred from homology"/>
<evidence type="ECO:0000256" key="6">
    <source>
        <dbReference type="ARBA" id="ARBA00023032"/>
    </source>
</evidence>
<dbReference type="PANTHER" id="PTHR30406:SF8">
    <property type="entry name" value="SULFATE TRANSPORT SYSTEM PERMEASE PROTEIN CYST"/>
    <property type="match status" value="1"/>
</dbReference>
<evidence type="ECO:0000256" key="2">
    <source>
        <dbReference type="ARBA" id="ARBA00011779"/>
    </source>
</evidence>
<reference evidence="12" key="1">
    <citation type="submission" date="2017-10" db="EMBL/GenBank/DDBJ databases">
        <authorList>
            <person name="Gaisin V.A."/>
            <person name="Rysina M.S."/>
            <person name="Grouzdev D.S."/>
        </authorList>
    </citation>
    <scope>NUCLEOTIDE SEQUENCE [LARGE SCALE GENOMIC DNA]</scope>
    <source>
        <strain evidence="12">V1</strain>
    </source>
</reference>
<dbReference type="CDD" id="cd06261">
    <property type="entry name" value="TM_PBP2"/>
    <property type="match status" value="1"/>
</dbReference>
<feature type="transmembrane region" description="Helical" evidence="9">
    <location>
        <begin position="62"/>
        <end position="81"/>
    </location>
</feature>
<evidence type="ECO:0000313" key="12">
    <source>
        <dbReference type="Proteomes" id="UP000246278"/>
    </source>
</evidence>
<evidence type="ECO:0000256" key="1">
    <source>
        <dbReference type="ARBA" id="ARBA00004651"/>
    </source>
</evidence>
<feature type="domain" description="ABC transmembrane type-1" evidence="10">
    <location>
        <begin position="17"/>
        <end position="221"/>
    </location>
</feature>
<comment type="caution">
    <text evidence="11">The sequence shown here is derived from an EMBL/GenBank/DDBJ whole genome shotgun (WGS) entry which is preliminary data.</text>
</comment>
<evidence type="ECO:0000313" key="11">
    <source>
        <dbReference type="EMBL" id="PWW81419.1"/>
    </source>
</evidence>
<keyword evidence="12" id="KW-1185">Reference proteome</keyword>
<comment type="similarity">
    <text evidence="9">Belongs to the binding-protein-dependent transport system permease family.</text>
</comment>
<dbReference type="InterPro" id="IPR035906">
    <property type="entry name" value="MetI-like_sf"/>
</dbReference>
<feature type="transmembrane region" description="Helical" evidence="9">
    <location>
        <begin position="21"/>
        <end position="42"/>
    </location>
</feature>
<evidence type="ECO:0000256" key="4">
    <source>
        <dbReference type="ARBA" id="ARBA00022692"/>
    </source>
</evidence>
<keyword evidence="4 9" id="KW-0812">Transmembrane</keyword>
<evidence type="ECO:0000256" key="3">
    <source>
        <dbReference type="ARBA" id="ARBA00022448"/>
    </source>
</evidence>
<dbReference type="Gene3D" id="1.10.3720.10">
    <property type="entry name" value="MetI-like"/>
    <property type="match status" value="1"/>
</dbReference>
<evidence type="ECO:0000259" key="10">
    <source>
        <dbReference type="PROSITE" id="PS50928"/>
    </source>
</evidence>
<keyword evidence="7 9" id="KW-0472">Membrane</keyword>
<dbReference type="SUPFAM" id="SSF161098">
    <property type="entry name" value="MetI-like"/>
    <property type="match status" value="1"/>
</dbReference>
<sequence length="225" mass="24129">MMMHSTVFPSYRDIGPIVLSLQTAAIVLVSHIVFSISLGYLLSRKKMPFRSLLDGLVTLPLVFPPIATGFLLLLILGRHGVIGPFLSAKGIEIIFSPMGVYLAAFLSGLPLVVKPVQSATENTETSFAEASYVLGKSEIVTFLQVTLPNIKQVVLAGLMLSVGRSFGEVGITLMLGGNISGRTETMSLAIYNAVFEGNFEKALVFSGLLALISILAFYGMNRLKG</sequence>
<name>A0A317T3R4_9CHLB</name>
<evidence type="ECO:0000256" key="9">
    <source>
        <dbReference type="RuleBase" id="RU363032"/>
    </source>
</evidence>
<organism evidence="11 12">
    <name type="scientific">Prosthecochloris marina</name>
    <dbReference type="NCBI Taxonomy" id="2017681"/>
    <lineage>
        <taxon>Bacteria</taxon>
        <taxon>Pseudomonadati</taxon>
        <taxon>Chlorobiota</taxon>
        <taxon>Chlorobiia</taxon>
        <taxon>Chlorobiales</taxon>
        <taxon>Chlorobiaceae</taxon>
        <taxon>Prosthecochloris</taxon>
    </lineage>
</organism>
<keyword evidence="5 9" id="KW-1133">Transmembrane helix</keyword>
<evidence type="ECO:0000256" key="8">
    <source>
        <dbReference type="ARBA" id="ARBA00025323"/>
    </source>
</evidence>
<dbReference type="GO" id="GO:0005886">
    <property type="term" value="C:plasma membrane"/>
    <property type="evidence" value="ECO:0007669"/>
    <property type="project" value="UniProtKB-SubCell"/>
</dbReference>
<comment type="subunit">
    <text evidence="2">The complex is composed of two ATP-binding proteins (CysA), two transmembrane proteins (CysT and CysW) and a solute-binding protein (CysP).</text>
</comment>
<dbReference type="InterPro" id="IPR000515">
    <property type="entry name" value="MetI-like"/>
</dbReference>
<gene>
    <name evidence="11" type="ORF">CR164_10325</name>
</gene>
<dbReference type="RefSeq" id="WP_110023913.1">
    <property type="nucleotide sequence ID" value="NZ_PDNZ01000007.1"/>
</dbReference>
<dbReference type="PANTHER" id="PTHR30406">
    <property type="entry name" value="SULFATE TRANSPORT SYSTEM PERMEASE PROTEIN"/>
    <property type="match status" value="1"/>
</dbReference>
<comment type="subcellular location">
    <subcellularLocation>
        <location evidence="1 9">Cell membrane</location>
        <topology evidence="1 9">Multi-pass membrane protein</topology>
    </subcellularLocation>
</comment>
<dbReference type="Pfam" id="PF00528">
    <property type="entry name" value="BPD_transp_1"/>
    <property type="match status" value="1"/>
</dbReference>
<dbReference type="GO" id="GO:0015419">
    <property type="term" value="F:ABC-type sulfate transporter activity"/>
    <property type="evidence" value="ECO:0007669"/>
    <property type="project" value="InterPro"/>
</dbReference>
<feature type="transmembrane region" description="Helical" evidence="9">
    <location>
        <begin position="93"/>
        <end position="113"/>
    </location>
</feature>
<evidence type="ECO:0000256" key="5">
    <source>
        <dbReference type="ARBA" id="ARBA00022989"/>
    </source>
</evidence>
<dbReference type="InterPro" id="IPR005667">
    <property type="entry name" value="Sulph_transpt2"/>
</dbReference>
<dbReference type="EMBL" id="PDNZ01000007">
    <property type="protein sequence ID" value="PWW81419.1"/>
    <property type="molecule type" value="Genomic_DNA"/>
</dbReference>
<dbReference type="AlphaFoldDB" id="A0A317T3R4"/>
<comment type="function">
    <text evidence="8">Part of the ABC transporter complex CysAWTP (TC 3.A.1.6.1) involved in sulfate/thiosulfate import. Probably responsible for the translocation of the substrate across the membrane.</text>
</comment>
<keyword evidence="6" id="KW-0764">Sulfate transport</keyword>
<dbReference type="Proteomes" id="UP000246278">
    <property type="component" value="Unassembled WGS sequence"/>
</dbReference>
<dbReference type="PROSITE" id="PS50928">
    <property type="entry name" value="ABC_TM1"/>
    <property type="match status" value="1"/>
</dbReference>
<protein>
    <submittedName>
        <fullName evidence="11">Molybdate ABC transporter permease subunit</fullName>
    </submittedName>
</protein>